<dbReference type="Proteomes" id="UP001519460">
    <property type="component" value="Unassembled WGS sequence"/>
</dbReference>
<dbReference type="EMBL" id="JACVVK020000266">
    <property type="protein sequence ID" value="KAK7481155.1"/>
    <property type="molecule type" value="Genomic_DNA"/>
</dbReference>
<feature type="non-terminal residue" evidence="2">
    <location>
        <position position="1"/>
    </location>
</feature>
<gene>
    <name evidence="2" type="ORF">BaRGS_00027588</name>
</gene>
<name>A0ABD0K2H2_9CAEN</name>
<proteinExistence type="predicted"/>
<evidence type="ECO:0000256" key="1">
    <source>
        <dbReference type="SAM" id="MobiDB-lite"/>
    </source>
</evidence>
<dbReference type="AlphaFoldDB" id="A0ABD0K2H2"/>
<organism evidence="2 3">
    <name type="scientific">Batillaria attramentaria</name>
    <dbReference type="NCBI Taxonomy" id="370345"/>
    <lineage>
        <taxon>Eukaryota</taxon>
        <taxon>Metazoa</taxon>
        <taxon>Spiralia</taxon>
        <taxon>Lophotrochozoa</taxon>
        <taxon>Mollusca</taxon>
        <taxon>Gastropoda</taxon>
        <taxon>Caenogastropoda</taxon>
        <taxon>Sorbeoconcha</taxon>
        <taxon>Cerithioidea</taxon>
        <taxon>Batillariidae</taxon>
        <taxon>Batillaria</taxon>
    </lineage>
</organism>
<feature type="region of interest" description="Disordered" evidence="1">
    <location>
        <begin position="1"/>
        <end position="28"/>
    </location>
</feature>
<keyword evidence="3" id="KW-1185">Reference proteome</keyword>
<reference evidence="2 3" key="1">
    <citation type="journal article" date="2023" name="Sci. Data">
        <title>Genome assembly of the Korean intertidal mud-creeper Batillaria attramentaria.</title>
        <authorList>
            <person name="Patra A.K."/>
            <person name="Ho P.T."/>
            <person name="Jun S."/>
            <person name="Lee S.J."/>
            <person name="Kim Y."/>
            <person name="Won Y.J."/>
        </authorList>
    </citation>
    <scope>NUCLEOTIDE SEQUENCE [LARGE SCALE GENOMIC DNA]</scope>
    <source>
        <strain evidence="2">Wonlab-2016</strain>
    </source>
</reference>
<protein>
    <submittedName>
        <fullName evidence="2">Uncharacterized protein</fullName>
    </submittedName>
</protein>
<evidence type="ECO:0000313" key="3">
    <source>
        <dbReference type="Proteomes" id="UP001519460"/>
    </source>
</evidence>
<feature type="compositionally biased region" description="Basic and acidic residues" evidence="1">
    <location>
        <begin position="12"/>
        <end position="28"/>
    </location>
</feature>
<accession>A0ABD0K2H2</accession>
<sequence length="70" mass="7400">RRVPQPLTPHHVSVERTRTQLSAGRRDEGMSRAGCFLLPDVDGKCMDVLASDAGTSSSAVSEDADDTGSV</sequence>
<comment type="caution">
    <text evidence="2">The sequence shown here is derived from an EMBL/GenBank/DDBJ whole genome shotgun (WGS) entry which is preliminary data.</text>
</comment>
<evidence type="ECO:0000313" key="2">
    <source>
        <dbReference type="EMBL" id="KAK7481155.1"/>
    </source>
</evidence>